<dbReference type="AlphaFoldDB" id="A0A9J6GWU8"/>
<gene>
    <name evidence="2" type="ORF">HPB48_001424</name>
</gene>
<reference evidence="2 3" key="1">
    <citation type="journal article" date="2020" name="Cell">
        <title>Large-Scale Comparative Analyses of Tick Genomes Elucidate Their Genetic Diversity and Vector Capacities.</title>
        <authorList>
            <consortium name="Tick Genome and Microbiome Consortium (TIGMIC)"/>
            <person name="Jia N."/>
            <person name="Wang J."/>
            <person name="Shi W."/>
            <person name="Du L."/>
            <person name="Sun Y."/>
            <person name="Zhan W."/>
            <person name="Jiang J.F."/>
            <person name="Wang Q."/>
            <person name="Zhang B."/>
            <person name="Ji P."/>
            <person name="Bell-Sakyi L."/>
            <person name="Cui X.M."/>
            <person name="Yuan T.T."/>
            <person name="Jiang B.G."/>
            <person name="Yang W.F."/>
            <person name="Lam T.T."/>
            <person name="Chang Q.C."/>
            <person name="Ding S.J."/>
            <person name="Wang X.J."/>
            <person name="Zhu J.G."/>
            <person name="Ruan X.D."/>
            <person name="Zhao L."/>
            <person name="Wei J.T."/>
            <person name="Ye R.Z."/>
            <person name="Que T.C."/>
            <person name="Du C.H."/>
            <person name="Zhou Y.H."/>
            <person name="Cheng J.X."/>
            <person name="Dai P.F."/>
            <person name="Guo W.B."/>
            <person name="Han X.H."/>
            <person name="Huang E.J."/>
            <person name="Li L.F."/>
            <person name="Wei W."/>
            <person name="Gao Y.C."/>
            <person name="Liu J.Z."/>
            <person name="Shao H.Z."/>
            <person name="Wang X."/>
            <person name="Wang C.C."/>
            <person name="Yang T.C."/>
            <person name="Huo Q.B."/>
            <person name="Li W."/>
            <person name="Chen H.Y."/>
            <person name="Chen S.E."/>
            <person name="Zhou L.G."/>
            <person name="Ni X.B."/>
            <person name="Tian J.H."/>
            <person name="Sheng Y."/>
            <person name="Liu T."/>
            <person name="Pan Y.S."/>
            <person name="Xia L.Y."/>
            <person name="Li J."/>
            <person name="Zhao F."/>
            <person name="Cao W.C."/>
        </authorList>
    </citation>
    <scope>NUCLEOTIDE SEQUENCE [LARGE SCALE GENOMIC DNA]</scope>
    <source>
        <strain evidence="2">HaeL-2018</strain>
    </source>
</reference>
<dbReference type="PANTHER" id="PTHR47272">
    <property type="entry name" value="DDE_TNP_1_7 DOMAIN-CONTAINING PROTEIN"/>
    <property type="match status" value="1"/>
</dbReference>
<evidence type="ECO:0000256" key="1">
    <source>
        <dbReference type="SAM" id="MobiDB-lite"/>
    </source>
</evidence>
<protein>
    <submittedName>
        <fullName evidence="2">Uncharacterized protein</fullName>
    </submittedName>
</protein>
<organism evidence="2 3">
    <name type="scientific">Haemaphysalis longicornis</name>
    <name type="common">Bush tick</name>
    <dbReference type="NCBI Taxonomy" id="44386"/>
    <lineage>
        <taxon>Eukaryota</taxon>
        <taxon>Metazoa</taxon>
        <taxon>Ecdysozoa</taxon>
        <taxon>Arthropoda</taxon>
        <taxon>Chelicerata</taxon>
        <taxon>Arachnida</taxon>
        <taxon>Acari</taxon>
        <taxon>Parasitiformes</taxon>
        <taxon>Ixodida</taxon>
        <taxon>Ixodoidea</taxon>
        <taxon>Ixodidae</taxon>
        <taxon>Haemaphysalinae</taxon>
        <taxon>Haemaphysalis</taxon>
    </lineage>
</organism>
<dbReference type="Proteomes" id="UP000821853">
    <property type="component" value="Chromosome 8"/>
</dbReference>
<dbReference type="PANTHER" id="PTHR47272:SF2">
    <property type="entry name" value="PIGGYBAC TRANSPOSABLE ELEMENT-DERIVED PROTEIN 3-LIKE"/>
    <property type="match status" value="1"/>
</dbReference>
<feature type="region of interest" description="Disordered" evidence="1">
    <location>
        <begin position="14"/>
        <end position="37"/>
    </location>
</feature>
<dbReference type="VEuPathDB" id="VectorBase:HLOH_059455"/>
<dbReference type="EMBL" id="JABSTR010000010">
    <property type="protein sequence ID" value="KAH9379949.1"/>
    <property type="molecule type" value="Genomic_DNA"/>
</dbReference>
<proteinExistence type="predicted"/>
<name>A0A9J6GWU8_HAELO</name>
<accession>A0A9J6GWU8</accession>
<comment type="caution">
    <text evidence="2">The sequence shown here is derived from an EMBL/GenBank/DDBJ whole genome shotgun (WGS) entry which is preliminary data.</text>
</comment>
<evidence type="ECO:0000313" key="3">
    <source>
        <dbReference type="Proteomes" id="UP000821853"/>
    </source>
</evidence>
<sequence length="98" mass="11440">MQFKQDIAETLIRGNRMHNLKERTDPPATDNSRPVHLQNPNTCRDRFDHFPEFCSLKNAMQSRNESCKGKTTVKCTEFNVFRCLQGKNCFVKFHNAGY</sequence>
<evidence type="ECO:0000313" key="2">
    <source>
        <dbReference type="EMBL" id="KAH9379949.1"/>
    </source>
</evidence>
<keyword evidence="3" id="KW-1185">Reference proteome</keyword>